<dbReference type="SUPFAM" id="SSF48403">
    <property type="entry name" value="Ankyrin repeat"/>
    <property type="match status" value="1"/>
</dbReference>
<keyword evidence="2" id="KW-1185">Reference proteome</keyword>
<dbReference type="RefSeq" id="XP_068366037.1">
    <property type="nucleotide sequence ID" value="XM_068499351.1"/>
</dbReference>
<dbReference type="InterPro" id="IPR036770">
    <property type="entry name" value="Ankyrin_rpt-contain_sf"/>
</dbReference>
<evidence type="ECO:0000313" key="2">
    <source>
        <dbReference type="Proteomes" id="UP000179807"/>
    </source>
</evidence>
<dbReference type="VEuPathDB" id="TrichDB:TRFO_17048"/>
<dbReference type="SMART" id="SM00248">
    <property type="entry name" value="ANK"/>
    <property type="match status" value="3"/>
</dbReference>
<dbReference type="Pfam" id="PF12796">
    <property type="entry name" value="Ank_2"/>
    <property type="match status" value="1"/>
</dbReference>
<evidence type="ECO:0000313" key="1">
    <source>
        <dbReference type="EMBL" id="OHT12901.1"/>
    </source>
</evidence>
<gene>
    <name evidence="1" type="ORF">TRFO_17048</name>
</gene>
<protein>
    <submittedName>
        <fullName evidence="1">Uncharacterized protein</fullName>
    </submittedName>
</protein>
<accession>A0A1J4KTU2</accession>
<sequence>MLSITKILDSLLDDNLDDFIKLTGGLDLSGVFDVSSNNSFKYPEELNCDPSYLMVASYFGAEKIANYLLETVGSINHFGKNSYPYTITHFSCAGGNLNIIRKLYNLGVDFSINTYSFGSFASREKCEPLYWAFQFDHIDVIKYLTLHGVSIKAIQLRPIFQNGYLHMMELIDNRILSREFFAEYLLTASEYGQSNILDHILGNLEIYDPCQSVFRRKSIFSLLLDRAIYSGSLDSVKSLHHFYSQVLSQEKMNLLFRNELWNSAETLFFDIVDYLIKIHINDFDILENNLITSAIQCDNTPLMSHVLNSHQSIREKLNDKFFRHLLVGIPFLSFEMFKLFPSNMNKEPIDFSYEIIKNVIDSNNLELLKEIRTYGISFETITNKDMNKSNSFEFLEFLDLNGANFEFSPDNESVISVLSHGTTCNVEWISSHCKLSNEHVKRSQCLHHDSNLKKPKFVHFIFDNVDDLDLSCNPYILEKMILHPNSLYSFDDIVKTLDKKAPISDKIINFLLRCQNQNYVRAMVRMISKRNSSFPIHLFSFLFST</sequence>
<dbReference type="GeneID" id="94834055"/>
<dbReference type="AlphaFoldDB" id="A0A1J4KTU2"/>
<organism evidence="1 2">
    <name type="scientific">Tritrichomonas foetus</name>
    <dbReference type="NCBI Taxonomy" id="1144522"/>
    <lineage>
        <taxon>Eukaryota</taxon>
        <taxon>Metamonada</taxon>
        <taxon>Parabasalia</taxon>
        <taxon>Tritrichomonadida</taxon>
        <taxon>Tritrichomonadidae</taxon>
        <taxon>Tritrichomonas</taxon>
    </lineage>
</organism>
<dbReference type="InterPro" id="IPR002110">
    <property type="entry name" value="Ankyrin_rpt"/>
</dbReference>
<reference evidence="1" key="1">
    <citation type="submission" date="2016-10" db="EMBL/GenBank/DDBJ databases">
        <authorList>
            <person name="Benchimol M."/>
            <person name="Almeida L.G."/>
            <person name="Vasconcelos A.T."/>
            <person name="Perreira-Neves A."/>
            <person name="Rosa I.A."/>
            <person name="Tasca T."/>
            <person name="Bogo M.R."/>
            <person name="de Souza W."/>
        </authorList>
    </citation>
    <scope>NUCLEOTIDE SEQUENCE [LARGE SCALE GENOMIC DNA]</scope>
    <source>
        <strain evidence="1">K</strain>
    </source>
</reference>
<name>A0A1J4KTU2_9EUKA</name>
<dbReference type="EMBL" id="MLAK01000552">
    <property type="protein sequence ID" value="OHT12901.1"/>
    <property type="molecule type" value="Genomic_DNA"/>
</dbReference>
<dbReference type="Proteomes" id="UP000179807">
    <property type="component" value="Unassembled WGS sequence"/>
</dbReference>
<proteinExistence type="predicted"/>
<comment type="caution">
    <text evidence="1">The sequence shown here is derived from an EMBL/GenBank/DDBJ whole genome shotgun (WGS) entry which is preliminary data.</text>
</comment>
<dbReference type="Gene3D" id="1.25.40.20">
    <property type="entry name" value="Ankyrin repeat-containing domain"/>
    <property type="match status" value="1"/>
</dbReference>